<keyword evidence="3" id="KW-1185">Reference proteome</keyword>
<evidence type="ECO:0000313" key="2">
    <source>
        <dbReference type="EMBL" id="MFC6788348.1"/>
    </source>
</evidence>
<reference evidence="3" key="1">
    <citation type="journal article" date="2019" name="Int. J. Syst. Evol. Microbiol.">
        <title>The Global Catalogue of Microorganisms (GCM) 10K type strain sequencing project: providing services to taxonomists for standard genome sequencing and annotation.</title>
        <authorList>
            <consortium name="The Broad Institute Genomics Platform"/>
            <consortium name="The Broad Institute Genome Sequencing Center for Infectious Disease"/>
            <person name="Wu L."/>
            <person name="Ma J."/>
        </authorList>
    </citation>
    <scope>NUCLEOTIDE SEQUENCE [LARGE SCALE GENOMIC DNA]</scope>
    <source>
        <strain evidence="3">CCUG 48316</strain>
    </source>
</reference>
<protein>
    <submittedName>
        <fullName evidence="2">TerB family tellurite resistance protein</fullName>
    </submittedName>
</protein>
<organism evidence="2 3">
    <name type="scientific">Methylobacterium komagatae</name>
    <dbReference type="NCBI Taxonomy" id="374425"/>
    <lineage>
        <taxon>Bacteria</taxon>
        <taxon>Pseudomonadati</taxon>
        <taxon>Pseudomonadota</taxon>
        <taxon>Alphaproteobacteria</taxon>
        <taxon>Hyphomicrobiales</taxon>
        <taxon>Methylobacteriaceae</taxon>
        <taxon>Methylobacterium</taxon>
    </lineage>
</organism>
<accession>A0ABW2BD65</accession>
<dbReference type="InterPro" id="IPR029024">
    <property type="entry name" value="TerB-like"/>
</dbReference>
<sequence>MSLIARLRAYAEEALGLGTSEGRGPADDTHLAATALLVHVARVDGILDPSESERLARLVQGRYADSPAAAEALIARATAVDAEVRDVASLVEMIPHAANDSERQALLTMAWSVAGADGKVDEFEEALVERLGRLLGFDDAGIAAARHSGLSGAPAE</sequence>
<dbReference type="Gene3D" id="1.10.3680.10">
    <property type="entry name" value="TerB-like"/>
    <property type="match status" value="1"/>
</dbReference>
<feature type="domain" description="Co-chaperone DjlA N-terminal" evidence="1">
    <location>
        <begin position="30"/>
        <end position="147"/>
    </location>
</feature>
<evidence type="ECO:0000259" key="1">
    <source>
        <dbReference type="Pfam" id="PF05099"/>
    </source>
</evidence>
<dbReference type="Pfam" id="PF05099">
    <property type="entry name" value="TerB"/>
    <property type="match status" value="1"/>
</dbReference>
<gene>
    <name evidence="2" type="ORF">ACFQE0_01100</name>
</gene>
<name>A0ABW2BD65_9HYPH</name>
<dbReference type="RefSeq" id="WP_378966280.1">
    <property type="nucleotide sequence ID" value="NZ_JBHSWN010000001.1"/>
</dbReference>
<dbReference type="CDD" id="cd07313">
    <property type="entry name" value="terB_like_2"/>
    <property type="match status" value="1"/>
</dbReference>
<dbReference type="SUPFAM" id="SSF158682">
    <property type="entry name" value="TerB-like"/>
    <property type="match status" value="1"/>
</dbReference>
<evidence type="ECO:0000313" key="3">
    <source>
        <dbReference type="Proteomes" id="UP001596292"/>
    </source>
</evidence>
<proteinExistence type="predicted"/>
<dbReference type="InterPro" id="IPR007791">
    <property type="entry name" value="DjlA_N"/>
</dbReference>
<comment type="caution">
    <text evidence="2">The sequence shown here is derived from an EMBL/GenBank/DDBJ whole genome shotgun (WGS) entry which is preliminary data.</text>
</comment>
<dbReference type="Proteomes" id="UP001596292">
    <property type="component" value="Unassembled WGS sequence"/>
</dbReference>
<dbReference type="EMBL" id="JBHSWN010000001">
    <property type="protein sequence ID" value="MFC6788348.1"/>
    <property type="molecule type" value="Genomic_DNA"/>
</dbReference>